<organism evidence="2 3">
    <name type="scientific">Methylobacterium radiotolerans</name>
    <dbReference type="NCBI Taxonomy" id="31998"/>
    <lineage>
        <taxon>Bacteria</taxon>
        <taxon>Pseudomonadati</taxon>
        <taxon>Pseudomonadota</taxon>
        <taxon>Alphaproteobacteria</taxon>
        <taxon>Hyphomicrobiales</taxon>
        <taxon>Methylobacteriaceae</taxon>
        <taxon>Methylobacterium</taxon>
    </lineage>
</organism>
<keyword evidence="1" id="KW-0812">Transmembrane</keyword>
<protein>
    <submittedName>
        <fullName evidence="2">Uncharacterized protein</fullName>
    </submittedName>
</protein>
<dbReference type="Proteomes" id="UP001549119">
    <property type="component" value="Unassembled WGS sequence"/>
</dbReference>
<gene>
    <name evidence="2" type="ORF">ABIC20_005334</name>
</gene>
<evidence type="ECO:0000313" key="2">
    <source>
        <dbReference type="EMBL" id="MET3868025.1"/>
    </source>
</evidence>
<sequence>MGTACLCLGFWIGLSCTAGRALISGGPSDALVRRASHVGLVVGAGLIVCGGALR</sequence>
<keyword evidence="1" id="KW-0472">Membrane</keyword>
<name>A0ABV2NNE6_9HYPH</name>
<reference evidence="2 3" key="1">
    <citation type="submission" date="2024-06" db="EMBL/GenBank/DDBJ databases">
        <title>Genomics of switchgrass bacterial isolates.</title>
        <authorList>
            <person name="Shade A."/>
        </authorList>
    </citation>
    <scope>NUCLEOTIDE SEQUENCE [LARGE SCALE GENOMIC DNA]</scope>
    <source>
        <strain evidence="2 3">PvP084</strain>
    </source>
</reference>
<evidence type="ECO:0000256" key="1">
    <source>
        <dbReference type="SAM" id="Phobius"/>
    </source>
</evidence>
<keyword evidence="3" id="KW-1185">Reference proteome</keyword>
<dbReference type="RefSeq" id="WP_209650557.1">
    <property type="nucleotide sequence ID" value="NZ_JBEPNV010000001.1"/>
</dbReference>
<accession>A0ABV2NNE6</accession>
<dbReference type="EMBL" id="JBEPNW010000002">
    <property type="protein sequence ID" value="MET3868025.1"/>
    <property type="molecule type" value="Genomic_DNA"/>
</dbReference>
<proteinExistence type="predicted"/>
<keyword evidence="1" id="KW-1133">Transmembrane helix</keyword>
<evidence type="ECO:0000313" key="3">
    <source>
        <dbReference type="Proteomes" id="UP001549119"/>
    </source>
</evidence>
<feature type="transmembrane region" description="Helical" evidence="1">
    <location>
        <begin position="35"/>
        <end position="53"/>
    </location>
</feature>
<comment type="caution">
    <text evidence="2">The sequence shown here is derived from an EMBL/GenBank/DDBJ whole genome shotgun (WGS) entry which is preliminary data.</text>
</comment>